<dbReference type="STRING" id="709839.TSA66_11990"/>
<dbReference type="Proteomes" id="UP000031572">
    <property type="component" value="Unassembled WGS sequence"/>
</dbReference>
<accession>A0A0C2BTN6</accession>
<evidence type="ECO:0000313" key="1">
    <source>
        <dbReference type="EMBL" id="KIF81376.1"/>
    </source>
</evidence>
<comment type="caution">
    <text evidence="1">The sequence shown here is derived from an EMBL/GenBank/DDBJ whole genome shotgun (WGS) entry which is preliminary data.</text>
</comment>
<sequence>MRPGTALTVRSDRNQTLTVAEAAGRSLWMTRMGERMDYLFRAGDSVVLRPGDDITLGVHKWDGAACVVLCALAEPAPRLSRTRAWLAAIRGALRHAAAGAAASDTPR</sequence>
<dbReference type="Pfam" id="PF11142">
    <property type="entry name" value="DUF2917"/>
    <property type="match status" value="1"/>
</dbReference>
<evidence type="ECO:0000313" key="2">
    <source>
        <dbReference type="Proteomes" id="UP000031572"/>
    </source>
</evidence>
<dbReference type="AlphaFoldDB" id="A0A0C2BTN6"/>
<reference evidence="1 2" key="1">
    <citation type="submission" date="2014-12" db="EMBL/GenBank/DDBJ databases">
        <title>Denitrispirillum autotrophicum gen. nov., sp. nov., Denitrifying, Facultatively Autotrophic Bacteria Isolated from Rice Paddy Soil.</title>
        <authorList>
            <person name="Ishii S."/>
            <person name="Ashida N."/>
            <person name="Ohno H."/>
            <person name="Otsuka S."/>
            <person name="Yokota A."/>
            <person name="Senoo K."/>
        </authorList>
    </citation>
    <scope>NUCLEOTIDE SEQUENCE [LARGE SCALE GENOMIC DNA]</scope>
    <source>
        <strain evidence="1 2">TSA66</strain>
    </source>
</reference>
<dbReference type="EMBL" id="JWJG01000028">
    <property type="protein sequence ID" value="KIF81376.1"/>
    <property type="molecule type" value="Genomic_DNA"/>
</dbReference>
<organism evidence="1 2">
    <name type="scientific">Noviherbaspirillum autotrophicum</name>
    <dbReference type="NCBI Taxonomy" id="709839"/>
    <lineage>
        <taxon>Bacteria</taxon>
        <taxon>Pseudomonadati</taxon>
        <taxon>Pseudomonadota</taxon>
        <taxon>Betaproteobacteria</taxon>
        <taxon>Burkholderiales</taxon>
        <taxon>Oxalobacteraceae</taxon>
        <taxon>Noviherbaspirillum</taxon>
    </lineage>
</organism>
<dbReference type="InterPro" id="IPR021317">
    <property type="entry name" value="DUF2917"/>
</dbReference>
<name>A0A0C2BTN6_9BURK</name>
<protein>
    <recommendedName>
        <fullName evidence="3">DUF2917 domain-containing protein</fullName>
    </recommendedName>
</protein>
<gene>
    <name evidence="1" type="ORF">TSA66_11990</name>
</gene>
<evidence type="ECO:0008006" key="3">
    <source>
        <dbReference type="Google" id="ProtNLM"/>
    </source>
</evidence>
<keyword evidence="2" id="KW-1185">Reference proteome</keyword>
<proteinExistence type="predicted"/>